<dbReference type="InterPro" id="IPR006169">
    <property type="entry name" value="GTP1_OBG_dom"/>
</dbReference>
<dbReference type="InterPro" id="IPR006074">
    <property type="entry name" value="GTP1-OBG_CS"/>
</dbReference>
<evidence type="ECO:0000256" key="4">
    <source>
        <dbReference type="ARBA" id="ARBA00022723"/>
    </source>
</evidence>
<evidence type="ECO:0000256" key="7">
    <source>
        <dbReference type="ARBA" id="ARBA00022842"/>
    </source>
</evidence>
<evidence type="ECO:0000256" key="8">
    <source>
        <dbReference type="ARBA" id="ARBA00023134"/>
    </source>
</evidence>
<dbReference type="InterPro" id="IPR036346">
    <property type="entry name" value="GTP-bd_prot_GTP1/OBG_C_sf"/>
</dbReference>
<comment type="subunit">
    <text evidence="9">Monomer.</text>
</comment>
<feature type="binding site" evidence="9">
    <location>
        <begin position="368"/>
        <end position="370"/>
    </location>
    <ligand>
        <name>GTP</name>
        <dbReference type="ChEBI" id="CHEBI:37565"/>
    </ligand>
</feature>
<dbReference type="InterPro" id="IPR014100">
    <property type="entry name" value="GTP-bd_Obg/CgtA"/>
</dbReference>
<evidence type="ECO:0000313" key="15">
    <source>
        <dbReference type="Proteomes" id="UP000680365"/>
    </source>
</evidence>
<feature type="binding site" evidence="9">
    <location>
        <begin position="212"/>
        <end position="215"/>
    </location>
    <ligand>
        <name>GTP</name>
        <dbReference type="ChEBI" id="CHEBI:37565"/>
    </ligand>
</feature>
<dbReference type="SUPFAM" id="SSF82051">
    <property type="entry name" value="Obg GTP-binding protein N-terminal domain"/>
    <property type="match status" value="1"/>
</dbReference>
<accession>A0ABS5QKI2</accession>
<dbReference type="Gene3D" id="3.40.50.300">
    <property type="entry name" value="P-loop containing nucleotide triphosphate hydrolases"/>
    <property type="match status" value="1"/>
</dbReference>
<evidence type="ECO:0000256" key="1">
    <source>
        <dbReference type="ARBA" id="ARBA00001946"/>
    </source>
</evidence>
<dbReference type="SUPFAM" id="SSF52540">
    <property type="entry name" value="P-loop containing nucleoside triphosphate hydrolases"/>
    <property type="match status" value="1"/>
</dbReference>
<feature type="binding site" evidence="9">
    <location>
        <begin position="191"/>
        <end position="195"/>
    </location>
    <ligand>
        <name>GTP</name>
        <dbReference type="ChEBI" id="CHEBI:37565"/>
    </ligand>
</feature>
<dbReference type="Pfam" id="PF01018">
    <property type="entry name" value="GTP1_OBG"/>
    <property type="match status" value="1"/>
</dbReference>
<dbReference type="PROSITE" id="PS51710">
    <property type="entry name" value="G_OBG"/>
    <property type="match status" value="1"/>
</dbReference>
<dbReference type="NCBIfam" id="TIGR02729">
    <property type="entry name" value="Obg_CgtA"/>
    <property type="match status" value="1"/>
</dbReference>
<comment type="function">
    <text evidence="9">An essential GTPase which binds GTP, GDP and possibly (p)ppGpp with moderate affinity, with high nucleotide exchange rates and a fairly low GTP hydrolysis rate. Plays a role in control of the cell cycle, stress response, ribosome biogenesis and in those bacteria that undergo differentiation, in morphogenesis control.</text>
</comment>
<dbReference type="InterPro" id="IPR045086">
    <property type="entry name" value="OBG_GTPase"/>
</dbReference>
<dbReference type="InterPro" id="IPR015349">
    <property type="entry name" value="OCT_dom"/>
</dbReference>
<feature type="domain" description="OBG-type G" evidence="11">
    <location>
        <begin position="160"/>
        <end position="387"/>
    </location>
</feature>
<dbReference type="NCBIfam" id="NF008956">
    <property type="entry name" value="PRK12299.1"/>
    <property type="match status" value="1"/>
</dbReference>
<dbReference type="PROSITE" id="PS51881">
    <property type="entry name" value="OCT"/>
    <property type="match status" value="1"/>
</dbReference>
<dbReference type="PANTHER" id="PTHR11702:SF31">
    <property type="entry name" value="MITOCHONDRIAL RIBOSOME-ASSOCIATED GTPASE 2"/>
    <property type="match status" value="1"/>
</dbReference>
<keyword evidence="3 9" id="KW-0963">Cytoplasm</keyword>
<keyword evidence="15" id="KW-1185">Reference proteome</keyword>
<dbReference type="PROSITE" id="PS00905">
    <property type="entry name" value="GTP1_OBG"/>
    <property type="match status" value="1"/>
</dbReference>
<protein>
    <recommendedName>
        <fullName evidence="9">GTPase Obg</fullName>
        <ecNumber evidence="9">3.6.5.-</ecNumber>
    </recommendedName>
    <alternativeName>
        <fullName evidence="9">GTP-binding protein Obg</fullName>
    </alternativeName>
</protein>
<proteinExistence type="inferred from homology"/>
<comment type="cofactor">
    <cofactor evidence="1 9">
        <name>Mg(2+)</name>
        <dbReference type="ChEBI" id="CHEBI:18420"/>
    </cofactor>
</comment>
<evidence type="ECO:0000256" key="6">
    <source>
        <dbReference type="ARBA" id="ARBA00022801"/>
    </source>
</evidence>
<feature type="binding site" evidence="9">
    <location>
        <begin position="321"/>
        <end position="324"/>
    </location>
    <ligand>
        <name>GTP</name>
        <dbReference type="ChEBI" id="CHEBI:37565"/>
    </ligand>
</feature>
<organism evidence="14 15">
    <name type="scientific">Candidatus Vampirococcus lugosii</name>
    <dbReference type="NCBI Taxonomy" id="2789015"/>
    <lineage>
        <taxon>Bacteria</taxon>
        <taxon>Candidatus Absconditibacteriota</taxon>
        <taxon>Vampirococcus</taxon>
    </lineage>
</organism>
<gene>
    <name evidence="9" type="primary">obg</name>
    <name evidence="14" type="ORF">VAMP_22n34</name>
</gene>
<dbReference type="InterPro" id="IPR006073">
    <property type="entry name" value="GTP-bd"/>
</dbReference>
<evidence type="ECO:0000259" key="13">
    <source>
        <dbReference type="PROSITE" id="PS51883"/>
    </source>
</evidence>
<evidence type="ECO:0000256" key="9">
    <source>
        <dbReference type="HAMAP-Rule" id="MF_01454"/>
    </source>
</evidence>
<comment type="subcellular location">
    <subcellularLocation>
        <location evidence="9">Cytoplasm</location>
    </subcellularLocation>
</comment>
<dbReference type="PANTHER" id="PTHR11702">
    <property type="entry name" value="DEVELOPMENTALLY REGULATED GTP-BINDING PROTEIN-RELATED"/>
    <property type="match status" value="1"/>
</dbReference>
<dbReference type="InterPro" id="IPR027417">
    <property type="entry name" value="P-loop_NTPase"/>
</dbReference>
<keyword evidence="5 9" id="KW-0547">Nucleotide-binding</keyword>
<dbReference type="Proteomes" id="UP000680365">
    <property type="component" value="Unassembled WGS sequence"/>
</dbReference>
<dbReference type="EMBL" id="JAEDAM010000013">
    <property type="protein sequence ID" value="MBS8121750.1"/>
    <property type="molecule type" value="Genomic_DNA"/>
</dbReference>
<evidence type="ECO:0000256" key="3">
    <source>
        <dbReference type="ARBA" id="ARBA00022490"/>
    </source>
</evidence>
<dbReference type="PRINTS" id="PR00326">
    <property type="entry name" value="GTP1OBG"/>
</dbReference>
<evidence type="ECO:0000259" key="11">
    <source>
        <dbReference type="PROSITE" id="PS51710"/>
    </source>
</evidence>
<dbReference type="Pfam" id="PF01926">
    <property type="entry name" value="MMR_HSR1"/>
    <property type="match status" value="1"/>
</dbReference>
<feature type="binding site" evidence="9">
    <location>
        <position position="193"/>
    </location>
    <ligand>
        <name>Mg(2+)</name>
        <dbReference type="ChEBI" id="CHEBI:18420"/>
    </ligand>
</feature>
<feature type="domain" description="OCT" evidence="12">
    <location>
        <begin position="414"/>
        <end position="499"/>
    </location>
</feature>
<feature type="region of interest" description="Disordered" evidence="10">
    <location>
        <begin position="15"/>
        <end position="36"/>
    </location>
</feature>
<comment type="caution">
    <text evidence="9">Lacks conserved residue(s) required for the propagation of feature annotation.</text>
</comment>
<dbReference type="SUPFAM" id="SSF102741">
    <property type="entry name" value="Obg GTP-binding protein C-terminal domain"/>
    <property type="match status" value="1"/>
</dbReference>
<comment type="similarity">
    <text evidence="2 9">Belongs to the TRAFAC class OBG-HflX-like GTPase superfamily. OBG GTPase family.</text>
</comment>
<keyword evidence="4 9" id="KW-0479">Metal-binding</keyword>
<keyword evidence="7 9" id="KW-0460">Magnesium</keyword>
<reference evidence="14 15" key="1">
    <citation type="journal article" date="2021" name="Nat. Commun.">
        <title>Reductive evolution and unique predatory mode in the CPR bacterium Vampirococcus lugosii.</title>
        <authorList>
            <person name="Moreira D."/>
            <person name="Zivanovic Y."/>
            <person name="Lopez-Archilla A.I."/>
            <person name="Iniesto M."/>
            <person name="Lopez-Garcia P."/>
        </authorList>
    </citation>
    <scope>NUCLEOTIDE SEQUENCE [LARGE SCALE GENOMIC DNA]</scope>
    <source>
        <strain evidence="14">Chiprana</strain>
    </source>
</reference>
<evidence type="ECO:0000256" key="10">
    <source>
        <dbReference type="SAM" id="MobiDB-lite"/>
    </source>
</evidence>
<feature type="binding site" evidence="9">
    <location>
        <position position="173"/>
    </location>
    <ligand>
        <name>Mg(2+)</name>
        <dbReference type="ChEBI" id="CHEBI:18420"/>
    </ligand>
</feature>
<evidence type="ECO:0000313" key="14">
    <source>
        <dbReference type="EMBL" id="MBS8121750.1"/>
    </source>
</evidence>
<keyword evidence="8 9" id="KW-0342">GTP-binding</keyword>
<dbReference type="HAMAP" id="MF_01454">
    <property type="entry name" value="GTPase_Obg"/>
    <property type="match status" value="1"/>
</dbReference>
<dbReference type="InterPro" id="IPR031167">
    <property type="entry name" value="G_OBG"/>
</dbReference>
<keyword evidence="6 9" id="KW-0378">Hydrolase</keyword>
<comment type="caution">
    <text evidence="14">The sequence shown here is derived from an EMBL/GenBank/DDBJ whole genome shotgun (WGS) entry which is preliminary data.</text>
</comment>
<sequence length="501" mass="57528">MKFYDRVNIEVFSGKGGNGASTGRREAKVPYGGPSGGDGGRGGNIIFRSTYNENTLLKYRYQKIYKAQSGKNGQGKDMYGKSGDDLILYVPVGTLIKDLQTGQILNHFSNDGEEFLLVKGGRGGWGNIHFKNSINQYPEFALLGEPGIHKKICLELQLLGDLCLIGTPSVGKSTIINSVSNAKAKVADYPFTTLIPNLGMVKHYEKDFCIVDVPGLVYGASSGKGLGYDFLRHILKSSLWTFVFDVSKYDEGIKDFSLLFDEIIGYLNFRYIGTNEFGEKIDLLYFDIENDENGILFICKCKFNDGNKKIIFKKYINFVVNKLDLLNDEEIVKEYNDRLLYEISIYIKKYTDKKIINEIIEKNITYISAVNKFGIQNFLDNSYNLVKFDYGISIYDDIKYNDNLSIKSYIKNITQIIKEELLQGGYIEENFENQIWEVYENEFSYFSYILPWGNEQAEKRFWDKMNKEGILTWFHKNGIKYGDVFKVINNYNLDPIYIKYE</sequence>
<dbReference type="RefSeq" id="WP_213348545.1">
    <property type="nucleotide sequence ID" value="NZ_JAEDAM010000013.1"/>
</dbReference>
<feature type="domain" description="Obg" evidence="13">
    <location>
        <begin position="1"/>
        <end position="159"/>
    </location>
</feature>
<dbReference type="Gene3D" id="2.70.210.12">
    <property type="entry name" value="GTP1/OBG domain"/>
    <property type="match status" value="1"/>
</dbReference>
<evidence type="ECO:0000256" key="2">
    <source>
        <dbReference type="ARBA" id="ARBA00007699"/>
    </source>
</evidence>
<dbReference type="PROSITE" id="PS51883">
    <property type="entry name" value="OBG"/>
    <property type="match status" value="1"/>
</dbReference>
<evidence type="ECO:0000256" key="5">
    <source>
        <dbReference type="ARBA" id="ARBA00022741"/>
    </source>
</evidence>
<dbReference type="EC" id="3.6.5.-" evidence="9"/>
<dbReference type="InterPro" id="IPR036726">
    <property type="entry name" value="GTP1_OBG_dom_sf"/>
</dbReference>
<name>A0ABS5QKI2_9BACT</name>
<evidence type="ECO:0000259" key="12">
    <source>
        <dbReference type="PROSITE" id="PS51881"/>
    </source>
</evidence>